<keyword evidence="4 5" id="KW-0574">Periplasm</keyword>
<dbReference type="AlphaFoldDB" id="A0A251ZW51"/>
<dbReference type="Pfam" id="PF04052">
    <property type="entry name" value="TolB_N"/>
    <property type="match status" value="1"/>
</dbReference>
<keyword evidence="3 5" id="KW-0732">Signal</keyword>
<dbReference type="Gene3D" id="2.120.10.30">
    <property type="entry name" value="TolB, C-terminal domain"/>
    <property type="match status" value="1"/>
</dbReference>
<comment type="similarity">
    <text evidence="2 5">Belongs to the TolB family.</text>
</comment>
<dbReference type="SUPFAM" id="SSF52964">
    <property type="entry name" value="TolB, N-terminal domain"/>
    <property type="match status" value="1"/>
</dbReference>
<keyword evidence="6" id="KW-0472">Membrane</keyword>
<feature type="transmembrane region" description="Helical" evidence="6">
    <location>
        <begin position="23"/>
        <end position="43"/>
    </location>
</feature>
<accession>A0A251ZW51</accession>
<feature type="domain" description="TolB N-terminal" evidence="7">
    <location>
        <begin position="56"/>
        <end position="144"/>
    </location>
</feature>
<dbReference type="InterPro" id="IPR011659">
    <property type="entry name" value="WD40"/>
</dbReference>
<dbReference type="InterPro" id="IPR014167">
    <property type="entry name" value="Tol-Pal_TolB"/>
</dbReference>
<comment type="function">
    <text evidence="5">Part of the Tol-Pal system, which plays a role in outer membrane invagination during cell division and is important for maintaining outer membrane integrity.</text>
</comment>
<dbReference type="EMBL" id="JOPB01000003">
    <property type="protein sequence ID" value="OUI78879.1"/>
    <property type="molecule type" value="Genomic_DNA"/>
</dbReference>
<dbReference type="NCBIfam" id="TIGR02800">
    <property type="entry name" value="propeller_TolB"/>
    <property type="match status" value="1"/>
</dbReference>
<evidence type="ECO:0000313" key="9">
    <source>
        <dbReference type="Proteomes" id="UP000194946"/>
    </source>
</evidence>
<keyword evidence="6" id="KW-0812">Transmembrane</keyword>
<dbReference type="PANTHER" id="PTHR36842">
    <property type="entry name" value="PROTEIN TOLB HOMOLOG"/>
    <property type="match status" value="1"/>
</dbReference>
<comment type="subcellular location">
    <subcellularLocation>
        <location evidence="1 5">Periplasm</location>
    </subcellularLocation>
</comment>
<dbReference type="Proteomes" id="UP000194946">
    <property type="component" value="Unassembled WGS sequence"/>
</dbReference>
<comment type="caution">
    <text evidence="8">The sequence shown here is derived from an EMBL/GenBank/DDBJ whole genome shotgun (WGS) entry which is preliminary data.</text>
</comment>
<protein>
    <recommendedName>
        <fullName evidence="5">Tol-Pal system protein TolB</fullName>
    </recommendedName>
</protein>
<dbReference type="PANTHER" id="PTHR36842:SF1">
    <property type="entry name" value="PROTEIN TOLB"/>
    <property type="match status" value="1"/>
</dbReference>
<reference evidence="9" key="1">
    <citation type="submission" date="2014-06" db="EMBL/GenBank/DDBJ databases">
        <authorList>
            <person name="Winans N.J."/>
            <person name="Newell P.D."/>
            <person name="Douglas A.E."/>
        </authorList>
    </citation>
    <scope>NUCLEOTIDE SEQUENCE [LARGE SCALE GENOMIC DNA]</scope>
    <source>
        <strain evidence="9">DmL_052</strain>
    </source>
</reference>
<evidence type="ECO:0000256" key="6">
    <source>
        <dbReference type="SAM" id="Phobius"/>
    </source>
</evidence>
<evidence type="ECO:0000259" key="7">
    <source>
        <dbReference type="Pfam" id="PF04052"/>
    </source>
</evidence>
<dbReference type="GO" id="GO:0042597">
    <property type="term" value="C:periplasmic space"/>
    <property type="evidence" value="ECO:0007669"/>
    <property type="project" value="UniProtKB-SubCell"/>
</dbReference>
<dbReference type="InterPro" id="IPR006311">
    <property type="entry name" value="TAT_signal"/>
</dbReference>
<dbReference type="Gene3D" id="3.40.50.10070">
    <property type="entry name" value="TolB, N-terminal domain"/>
    <property type="match status" value="1"/>
</dbReference>
<dbReference type="SUPFAM" id="SSF69304">
    <property type="entry name" value="Tricorn protease N-terminal domain"/>
    <property type="match status" value="1"/>
</dbReference>
<evidence type="ECO:0000256" key="1">
    <source>
        <dbReference type="ARBA" id="ARBA00004418"/>
    </source>
</evidence>
<dbReference type="InterPro" id="IPR011042">
    <property type="entry name" value="6-blade_b-propeller_TolB-like"/>
</dbReference>
<keyword evidence="5" id="KW-0132">Cell division</keyword>
<gene>
    <name evidence="5 8" type="primary">tolB</name>
    <name evidence="8" type="ORF">HK18_05650</name>
</gene>
<dbReference type="GO" id="GO:0051301">
    <property type="term" value="P:cell division"/>
    <property type="evidence" value="ECO:0007669"/>
    <property type="project" value="UniProtKB-UniRule"/>
</dbReference>
<evidence type="ECO:0000256" key="4">
    <source>
        <dbReference type="ARBA" id="ARBA00022764"/>
    </source>
</evidence>
<dbReference type="HAMAP" id="MF_00671">
    <property type="entry name" value="TolB"/>
    <property type="match status" value="1"/>
</dbReference>
<dbReference type="Pfam" id="PF07676">
    <property type="entry name" value="PD40"/>
    <property type="match status" value="2"/>
</dbReference>
<dbReference type="GO" id="GO:0017038">
    <property type="term" value="P:protein import"/>
    <property type="evidence" value="ECO:0007669"/>
    <property type="project" value="InterPro"/>
</dbReference>
<keyword evidence="5" id="KW-0131">Cell cycle</keyword>
<sequence>MRSIISDQDADILRDTLMPRRTMLYGCAAVGGIMATPLSSAFAQTASNANAPGAAEITVDRARNEPIPIVIPSFGSGNGATITQVVTDDLSNTGLFRVISSTSSSATPDFASYKAMGAHAVVTGNVSGGRVEFRLWNTLTGQQIQGTAYSFSGSSEVRRVAHMISDVIYERMLGEKGYFNTRIAYVSQTGRRSNPTKRLAVMDYDGANSRLLTSGKWLVLTPRFSPVSNQIAFMSYVNDRPRVYLFNLQTGQQRILGDFSGISFAPRFSPDGRSVVMSVTRGAGSDIYVVDLASGSKRQLTSSGAIDTSPCYSPDGSQIVFSSDRGGKQQLYIMSASGGGAHRISYGSGSYASPVWSPRGDVIAFVRISGGFSMGVMAPDGTGERILTQGFTVESPTFCPNGRVLAFCNQSAAGAGGAGFSSSVRTIDVTGFNERAIHTSTMASGPSWSSSNT</sequence>
<dbReference type="RefSeq" id="WP_144289603.1">
    <property type="nucleotide sequence ID" value="NZ_JOPB01000003.1"/>
</dbReference>
<keyword evidence="6" id="KW-1133">Transmembrane helix</keyword>
<dbReference type="InterPro" id="IPR007195">
    <property type="entry name" value="TolB_N"/>
</dbReference>
<organism evidence="8 9">
    <name type="scientific">Commensalibacter intestini</name>
    <dbReference type="NCBI Taxonomy" id="479936"/>
    <lineage>
        <taxon>Bacteria</taxon>
        <taxon>Pseudomonadati</taxon>
        <taxon>Pseudomonadota</taxon>
        <taxon>Alphaproteobacteria</taxon>
        <taxon>Acetobacterales</taxon>
        <taxon>Acetobacteraceae</taxon>
    </lineage>
</organism>
<evidence type="ECO:0000313" key="8">
    <source>
        <dbReference type="EMBL" id="OUI78879.1"/>
    </source>
</evidence>
<evidence type="ECO:0000256" key="3">
    <source>
        <dbReference type="ARBA" id="ARBA00022729"/>
    </source>
</evidence>
<proteinExistence type="inferred from homology"/>
<evidence type="ECO:0000256" key="2">
    <source>
        <dbReference type="ARBA" id="ARBA00009820"/>
    </source>
</evidence>
<name>A0A251ZW51_9PROT</name>
<evidence type="ECO:0000256" key="5">
    <source>
        <dbReference type="HAMAP-Rule" id="MF_00671"/>
    </source>
</evidence>
<dbReference type="PROSITE" id="PS51318">
    <property type="entry name" value="TAT"/>
    <property type="match status" value="1"/>
</dbReference>
<keyword evidence="9" id="KW-1185">Reference proteome</keyword>
<comment type="subunit">
    <text evidence="5">The Tol-Pal system is composed of five core proteins: the inner membrane proteins TolA, TolQ and TolR, the periplasmic protein TolB and the outer membrane protein Pal. They form a network linking the inner and outer membranes and the peptidoglycan layer.</text>
</comment>